<dbReference type="RefSeq" id="WP_057030214.1">
    <property type="nucleotide sequence ID" value="NZ_LJYF01000048.1"/>
</dbReference>
<dbReference type="SUPFAM" id="SSF69572">
    <property type="entry name" value="Activating enzymes of the ubiquitin-like proteins"/>
    <property type="match status" value="1"/>
</dbReference>
<evidence type="ECO:0000259" key="1">
    <source>
        <dbReference type="Pfam" id="PF00899"/>
    </source>
</evidence>
<dbReference type="GO" id="GO:0008641">
    <property type="term" value="F:ubiquitin-like modifier activating enzyme activity"/>
    <property type="evidence" value="ECO:0007669"/>
    <property type="project" value="InterPro"/>
</dbReference>
<dbReference type="GO" id="GO:0061504">
    <property type="term" value="P:cyclic threonylcarbamoyladenosine biosynthetic process"/>
    <property type="evidence" value="ECO:0007669"/>
    <property type="project" value="TreeGrafter"/>
</dbReference>
<comment type="caution">
    <text evidence="2">The sequence shown here is derived from an EMBL/GenBank/DDBJ whole genome shotgun (WGS) entry which is preliminary data.</text>
</comment>
<dbReference type="PANTHER" id="PTHR43267:SF1">
    <property type="entry name" value="TRNA THREONYLCARBAMOYLADENOSINE DEHYDRATASE"/>
    <property type="match status" value="1"/>
</dbReference>
<protein>
    <recommendedName>
        <fullName evidence="1">THIF-type NAD/FAD binding fold domain-containing protein</fullName>
    </recommendedName>
</protein>
<dbReference type="Gene3D" id="3.40.50.720">
    <property type="entry name" value="NAD(P)-binding Rossmann-like Domain"/>
    <property type="match status" value="1"/>
</dbReference>
<feature type="domain" description="THIF-type NAD/FAD binding fold" evidence="1">
    <location>
        <begin position="335"/>
        <end position="503"/>
    </location>
</feature>
<dbReference type="OrthoDB" id="9804150at2"/>
<sequence length="597" mass="64129">MGKRDKLGGADQAWWAIWPEMLDAELAAYARLGVSPRTVHKANGILILEADWPVNGWSASMLLRIGYSPLHPFVRPAVAAPNETFERHQSPLSHELCLLTQESGQWDSTQLVADFIQEQLKQLLDALTARKAGRFDEAAKLEEQAADPLMPYFAGACEDDSVILFDGQGTLPPAGHGLLEVVCSGRFSAANDAAFEGVVRHLKTSSGSIIGKRFGLPTEPKDAQVITGRWVKMTPPATTNPQELLKAAEAELARQAVMQPASVRKVNNAARGLLSITGVVFPEEVNYGSQKTGMGWLFLVARSALADGMTAGPPRLVRGERAGKEDVFSRLPVARALSNKKAVVVGAGAIGSFAGLELARAGVGEVTFIDYDTVQPGNSLRWPLGRSAWGRGKGSGLANFIAENYPWTKVNFVPARLGETLTDPTALQPDDVHVLSLMFDLLREAHVVVDASASTEVQLAIAHYCRQVGVPYVVGYATHGVAGGLVARFLPGDEGCFVCLNEHWKDGCIPQPRVDDEGVVIPVGCNAPTFTGGGFDLQEVSLEIVRTAVGLLSDGKYDPGAWSVALLTLRNKDGSRILPRWEAHRCPPHPKCCGAGR</sequence>
<dbReference type="GO" id="GO:0061503">
    <property type="term" value="F:tRNA threonylcarbamoyladenosine dehydratase"/>
    <property type="evidence" value="ECO:0007669"/>
    <property type="project" value="TreeGrafter"/>
</dbReference>
<organism evidence="2 3">
    <name type="scientific">Bradyrhizobium yuanmingense</name>
    <dbReference type="NCBI Taxonomy" id="108015"/>
    <lineage>
        <taxon>Bacteria</taxon>
        <taxon>Pseudomonadati</taxon>
        <taxon>Pseudomonadota</taxon>
        <taxon>Alphaproteobacteria</taxon>
        <taxon>Hyphomicrobiales</taxon>
        <taxon>Nitrobacteraceae</taxon>
        <taxon>Bradyrhizobium</taxon>
    </lineage>
</organism>
<dbReference type="Pfam" id="PF00899">
    <property type="entry name" value="ThiF"/>
    <property type="match status" value="1"/>
</dbReference>
<dbReference type="Proteomes" id="UP000051380">
    <property type="component" value="Unassembled WGS sequence"/>
</dbReference>
<dbReference type="InterPro" id="IPR045886">
    <property type="entry name" value="ThiF/MoeB/HesA"/>
</dbReference>
<dbReference type="InterPro" id="IPR035985">
    <property type="entry name" value="Ubiquitin-activating_enz"/>
</dbReference>
<accession>A0A0R3BNP1</accession>
<dbReference type="CDD" id="cd01483">
    <property type="entry name" value="E1_enzyme_family"/>
    <property type="match status" value="1"/>
</dbReference>
<dbReference type="InterPro" id="IPR000594">
    <property type="entry name" value="ThiF_NAD_FAD-bd"/>
</dbReference>
<reference evidence="2 3" key="1">
    <citation type="submission" date="2015-09" db="EMBL/GenBank/DDBJ databases">
        <title>Draft Genome Sequence of the Strain BR 3267 (Bradyrhizobium yuanmingense) recommended as inoculant for cowpea in Brazil.</title>
        <authorList>
            <person name="Simoes-Araujo J.L."/>
            <person name="Zilli J.E."/>
        </authorList>
    </citation>
    <scope>NUCLEOTIDE SEQUENCE [LARGE SCALE GENOMIC DNA]</scope>
    <source>
        <strain evidence="2 3">BR3267</strain>
    </source>
</reference>
<evidence type="ECO:0000313" key="3">
    <source>
        <dbReference type="Proteomes" id="UP000051380"/>
    </source>
</evidence>
<evidence type="ECO:0000313" key="2">
    <source>
        <dbReference type="EMBL" id="KRP86922.1"/>
    </source>
</evidence>
<gene>
    <name evidence="2" type="ORF">AOQ72_02775</name>
</gene>
<dbReference type="PANTHER" id="PTHR43267">
    <property type="entry name" value="TRNA THREONYLCARBAMOYLADENOSINE DEHYDRATASE"/>
    <property type="match status" value="1"/>
</dbReference>
<name>A0A0R3BNP1_9BRAD</name>
<dbReference type="AlphaFoldDB" id="A0A0R3BNP1"/>
<proteinExistence type="predicted"/>
<dbReference type="EMBL" id="LJYF01000048">
    <property type="protein sequence ID" value="KRP86922.1"/>
    <property type="molecule type" value="Genomic_DNA"/>
</dbReference>